<feature type="transmembrane region" description="Helical" evidence="7">
    <location>
        <begin position="435"/>
        <end position="452"/>
    </location>
</feature>
<feature type="transmembrane region" description="Helical" evidence="7">
    <location>
        <begin position="246"/>
        <end position="266"/>
    </location>
</feature>
<proteinExistence type="predicted"/>
<evidence type="ECO:0000313" key="10">
    <source>
        <dbReference type="Proteomes" id="UP001642405"/>
    </source>
</evidence>
<keyword evidence="3 7" id="KW-0812">Transmembrane</keyword>
<feature type="transmembrane region" description="Helical" evidence="7">
    <location>
        <begin position="130"/>
        <end position="147"/>
    </location>
</feature>
<dbReference type="InterPro" id="IPR020846">
    <property type="entry name" value="MFS_dom"/>
</dbReference>
<evidence type="ECO:0000256" key="7">
    <source>
        <dbReference type="SAM" id="Phobius"/>
    </source>
</evidence>
<dbReference type="InterPro" id="IPR011701">
    <property type="entry name" value="MFS"/>
</dbReference>
<feature type="transmembrane region" description="Helical" evidence="7">
    <location>
        <begin position="91"/>
        <end position="110"/>
    </location>
</feature>
<dbReference type="Gene3D" id="1.20.1250.20">
    <property type="entry name" value="MFS general substrate transporter like domains"/>
    <property type="match status" value="1"/>
</dbReference>
<sequence>MATADAKAATPAAADKVETAADAARPASHPSSDGDNDVESPSEDVEPPSEDVEPPSEDVVSDPQGDDTTPAPAADAVPPRYSIHSTWTKRWIVLGASLGAFISPLTGQIYLPALNALAAYFRITDGQVNLTVTTYMIFQGVTPMFLGGMADGIGRRPTFLLCFVIFIAANIGLALCRNYVSLLVVRMVQSAGSASTVALCQAVVADIVSSAERGQYIGITIIPIVFAPSLGPVLGGVLSEYLGWRAIFWFLAIVGAVLGLGLAMFLPETCRKIVGDGSIRPHPFHRTGHQLLQEALHKRRNKKAASDTASTATASAVSRPPLKMQVPNLLLSVQLAAQKNIFLLLLYSSLLFAGFYAIATDLPTSLVLYGLSELEIGLCYLPIALGSVVAAFAVGPVINKNYRRHAAKLGIPVDKSRQQNLAQFPIEKARLETGLPLYYLSAAIMLCWGWALQQHAPLAVLCILLFLNGVGMIGFQNAANALLVDITPGRAGAAVAANNLTRCLIGAVATAVINPMINAMGIGWAFFLIGAIYVATSPGIFLLMFRGIAWRRQEQEKAARRKQRRDEKKSKKEDAAAAAAEDTGEAVVTEQ</sequence>
<comment type="caution">
    <text evidence="9">The sequence shown here is derived from an EMBL/GenBank/DDBJ whole genome shotgun (WGS) entry which is preliminary data.</text>
</comment>
<evidence type="ECO:0000256" key="5">
    <source>
        <dbReference type="ARBA" id="ARBA00023136"/>
    </source>
</evidence>
<evidence type="ECO:0000313" key="9">
    <source>
        <dbReference type="EMBL" id="CAK7237031.1"/>
    </source>
</evidence>
<dbReference type="PANTHER" id="PTHR23502">
    <property type="entry name" value="MAJOR FACILITATOR SUPERFAMILY"/>
    <property type="match status" value="1"/>
</dbReference>
<dbReference type="PANTHER" id="PTHR23502:SF51">
    <property type="entry name" value="QUINIDINE RESISTANCE PROTEIN 1-RELATED"/>
    <property type="match status" value="1"/>
</dbReference>
<keyword evidence="4 7" id="KW-1133">Transmembrane helix</keyword>
<feature type="compositionally biased region" description="Low complexity" evidence="6">
    <location>
        <begin position="1"/>
        <end position="24"/>
    </location>
</feature>
<evidence type="ECO:0000256" key="1">
    <source>
        <dbReference type="ARBA" id="ARBA00004141"/>
    </source>
</evidence>
<accession>A0ABP0D0K2</accession>
<evidence type="ECO:0000256" key="6">
    <source>
        <dbReference type="SAM" id="MobiDB-lite"/>
    </source>
</evidence>
<organism evidence="9 10">
    <name type="scientific">Sporothrix curviconia</name>
    <dbReference type="NCBI Taxonomy" id="1260050"/>
    <lineage>
        <taxon>Eukaryota</taxon>
        <taxon>Fungi</taxon>
        <taxon>Dikarya</taxon>
        <taxon>Ascomycota</taxon>
        <taxon>Pezizomycotina</taxon>
        <taxon>Sordariomycetes</taxon>
        <taxon>Sordariomycetidae</taxon>
        <taxon>Ophiostomatales</taxon>
        <taxon>Ophiostomataceae</taxon>
        <taxon>Sporothrix</taxon>
    </lineage>
</organism>
<feature type="compositionally biased region" description="Low complexity" evidence="6">
    <location>
        <begin position="61"/>
        <end position="77"/>
    </location>
</feature>
<dbReference type="SUPFAM" id="SSF103473">
    <property type="entry name" value="MFS general substrate transporter"/>
    <property type="match status" value="1"/>
</dbReference>
<feature type="region of interest" description="Disordered" evidence="6">
    <location>
        <begin position="556"/>
        <end position="591"/>
    </location>
</feature>
<comment type="subcellular location">
    <subcellularLocation>
        <location evidence="1">Membrane</location>
        <topology evidence="1">Multi-pass membrane protein</topology>
    </subcellularLocation>
</comment>
<evidence type="ECO:0000259" key="8">
    <source>
        <dbReference type="PROSITE" id="PS50850"/>
    </source>
</evidence>
<keyword evidence="5 7" id="KW-0472">Membrane</keyword>
<gene>
    <name evidence="9" type="ORF">SCUCBS95973_009809</name>
</gene>
<feature type="region of interest" description="Disordered" evidence="6">
    <location>
        <begin position="1"/>
        <end position="77"/>
    </location>
</feature>
<feature type="domain" description="Major facilitator superfamily (MFS) profile" evidence="8">
    <location>
        <begin position="92"/>
        <end position="548"/>
    </location>
</feature>
<dbReference type="InterPro" id="IPR036259">
    <property type="entry name" value="MFS_trans_sf"/>
</dbReference>
<keyword evidence="2" id="KW-0813">Transport</keyword>
<reference evidence="9 10" key="1">
    <citation type="submission" date="2024-01" db="EMBL/GenBank/DDBJ databases">
        <authorList>
            <person name="Allen C."/>
            <person name="Tagirdzhanova G."/>
        </authorList>
    </citation>
    <scope>NUCLEOTIDE SEQUENCE [LARGE SCALE GENOMIC DNA]</scope>
</reference>
<feature type="transmembrane region" description="Helical" evidence="7">
    <location>
        <begin position="186"/>
        <end position="204"/>
    </location>
</feature>
<evidence type="ECO:0000256" key="2">
    <source>
        <dbReference type="ARBA" id="ARBA00022448"/>
    </source>
</evidence>
<feature type="transmembrane region" description="Helical" evidence="7">
    <location>
        <begin position="379"/>
        <end position="398"/>
    </location>
</feature>
<feature type="transmembrane region" description="Helical" evidence="7">
    <location>
        <begin position="458"/>
        <end position="479"/>
    </location>
</feature>
<name>A0ABP0D0K2_9PEZI</name>
<feature type="transmembrane region" description="Helical" evidence="7">
    <location>
        <begin position="159"/>
        <end position="180"/>
    </location>
</feature>
<evidence type="ECO:0000256" key="4">
    <source>
        <dbReference type="ARBA" id="ARBA00022989"/>
    </source>
</evidence>
<feature type="transmembrane region" description="Helical" evidence="7">
    <location>
        <begin position="341"/>
        <end position="359"/>
    </location>
</feature>
<protein>
    <recommendedName>
        <fullName evidence="8">Major facilitator superfamily (MFS) profile domain-containing protein</fullName>
    </recommendedName>
</protein>
<feature type="compositionally biased region" description="Basic and acidic residues" evidence="6">
    <location>
        <begin position="556"/>
        <end position="575"/>
    </location>
</feature>
<feature type="compositionally biased region" description="Acidic residues" evidence="6">
    <location>
        <begin position="34"/>
        <end position="60"/>
    </location>
</feature>
<dbReference type="Gene3D" id="1.20.1720.10">
    <property type="entry name" value="Multidrug resistance protein D"/>
    <property type="match status" value="1"/>
</dbReference>
<dbReference type="Pfam" id="PF07690">
    <property type="entry name" value="MFS_1"/>
    <property type="match status" value="1"/>
</dbReference>
<dbReference type="Proteomes" id="UP001642405">
    <property type="component" value="Unassembled WGS sequence"/>
</dbReference>
<feature type="transmembrane region" description="Helical" evidence="7">
    <location>
        <begin position="216"/>
        <end position="234"/>
    </location>
</feature>
<feature type="transmembrane region" description="Helical" evidence="7">
    <location>
        <begin position="523"/>
        <end position="545"/>
    </location>
</feature>
<keyword evidence="10" id="KW-1185">Reference proteome</keyword>
<feature type="transmembrane region" description="Helical" evidence="7">
    <location>
        <begin position="500"/>
        <end position="517"/>
    </location>
</feature>
<dbReference type="PROSITE" id="PS50850">
    <property type="entry name" value="MFS"/>
    <property type="match status" value="1"/>
</dbReference>
<dbReference type="EMBL" id="CAWUHB010000133">
    <property type="protein sequence ID" value="CAK7237031.1"/>
    <property type="molecule type" value="Genomic_DNA"/>
</dbReference>
<evidence type="ECO:0000256" key="3">
    <source>
        <dbReference type="ARBA" id="ARBA00022692"/>
    </source>
</evidence>